<keyword evidence="9" id="KW-1185">Reference proteome</keyword>
<dbReference type="PANTHER" id="PTHR35803:SF3">
    <property type="entry name" value="ALPHA-GLUCOSIDASE"/>
    <property type="match status" value="1"/>
</dbReference>
<dbReference type="Gene3D" id="2.70.98.10">
    <property type="match status" value="1"/>
</dbReference>
<dbReference type="InterPro" id="IPR029486">
    <property type="entry name" value="GH97_N"/>
</dbReference>
<comment type="subunit">
    <text evidence="2">Monomer.</text>
</comment>
<dbReference type="InterPro" id="IPR029483">
    <property type="entry name" value="GH97_C"/>
</dbReference>
<dbReference type="STRING" id="475255.SAMN04488101_11282"/>
<protein>
    <submittedName>
        <fullName evidence="8">Alpha-glucosidase</fullName>
    </submittedName>
</protein>
<organism evidence="8 9">
    <name type="scientific">Pedobacter nyackensis</name>
    <dbReference type="NCBI Taxonomy" id="475255"/>
    <lineage>
        <taxon>Bacteria</taxon>
        <taxon>Pseudomonadati</taxon>
        <taxon>Bacteroidota</taxon>
        <taxon>Sphingobacteriia</taxon>
        <taxon>Sphingobacteriales</taxon>
        <taxon>Sphingobacteriaceae</taxon>
        <taxon>Pedobacter</taxon>
    </lineage>
</organism>
<dbReference type="RefSeq" id="WP_084291092.1">
    <property type="nucleotide sequence ID" value="NZ_FWYB01000012.1"/>
</dbReference>
<dbReference type="InterPro" id="IPR052720">
    <property type="entry name" value="Glycosyl_hydrolase_97"/>
</dbReference>
<dbReference type="InterPro" id="IPR014718">
    <property type="entry name" value="GH-type_carb-bd"/>
</dbReference>
<dbReference type="Pfam" id="PF14509">
    <property type="entry name" value="GH97_C"/>
    <property type="match status" value="1"/>
</dbReference>
<evidence type="ECO:0000259" key="7">
    <source>
        <dbReference type="Pfam" id="PF14509"/>
    </source>
</evidence>
<accession>A0A1W2EGW3</accession>
<keyword evidence="4" id="KW-0732">Signal</keyword>
<evidence type="ECO:0000256" key="3">
    <source>
        <dbReference type="ARBA" id="ARBA00022837"/>
    </source>
</evidence>
<dbReference type="EMBL" id="FWYB01000012">
    <property type="protein sequence ID" value="SMD08961.1"/>
    <property type="molecule type" value="Genomic_DNA"/>
</dbReference>
<dbReference type="InterPro" id="IPR019563">
    <property type="entry name" value="GH97_catalytic"/>
</dbReference>
<evidence type="ECO:0000259" key="6">
    <source>
        <dbReference type="Pfam" id="PF14508"/>
    </source>
</evidence>
<feature type="signal peptide" evidence="4">
    <location>
        <begin position="1"/>
        <end position="19"/>
    </location>
</feature>
<dbReference type="InterPro" id="IPR013785">
    <property type="entry name" value="Aldolase_TIM"/>
</dbReference>
<dbReference type="AlphaFoldDB" id="A0A1W2EGW3"/>
<feature type="domain" description="Glycosyl-hydrolase 97 C-terminal oligomerisation" evidence="7">
    <location>
        <begin position="531"/>
        <end position="625"/>
    </location>
</feature>
<feature type="domain" description="Glycosyl-hydrolase 97 N-terminal" evidence="6">
    <location>
        <begin position="25"/>
        <end position="264"/>
    </location>
</feature>
<evidence type="ECO:0000259" key="5">
    <source>
        <dbReference type="Pfam" id="PF10566"/>
    </source>
</evidence>
<dbReference type="PANTHER" id="PTHR35803">
    <property type="entry name" value="GLUCAN 1,4-ALPHA-GLUCOSIDASE SUSB-RELATED"/>
    <property type="match status" value="1"/>
</dbReference>
<dbReference type="SUPFAM" id="SSF51445">
    <property type="entry name" value="(Trans)glycosidases"/>
    <property type="match status" value="1"/>
</dbReference>
<dbReference type="InterPro" id="IPR017853">
    <property type="entry name" value="GH"/>
</dbReference>
<feature type="chain" id="PRO_5012687093" evidence="4">
    <location>
        <begin position="20"/>
        <end position="630"/>
    </location>
</feature>
<evidence type="ECO:0000256" key="2">
    <source>
        <dbReference type="ARBA" id="ARBA00011245"/>
    </source>
</evidence>
<keyword evidence="3" id="KW-0106">Calcium</keyword>
<feature type="domain" description="Glycosyl-hydrolase 97 catalytic" evidence="5">
    <location>
        <begin position="284"/>
        <end position="434"/>
    </location>
</feature>
<dbReference type="Gene3D" id="3.20.20.70">
    <property type="entry name" value="Aldolase class I"/>
    <property type="match status" value="1"/>
</dbReference>
<reference evidence="8 9" key="1">
    <citation type="submission" date="2017-04" db="EMBL/GenBank/DDBJ databases">
        <authorList>
            <person name="Afonso C.L."/>
            <person name="Miller P.J."/>
            <person name="Scott M.A."/>
            <person name="Spackman E."/>
            <person name="Goraichik I."/>
            <person name="Dimitrov K.M."/>
            <person name="Suarez D.L."/>
            <person name="Swayne D.E."/>
        </authorList>
    </citation>
    <scope>NUCLEOTIDE SEQUENCE [LARGE SCALE GENOMIC DNA]</scope>
    <source>
        <strain evidence="8 9">DSM 19625</strain>
    </source>
</reference>
<dbReference type="Pfam" id="PF14508">
    <property type="entry name" value="GH97_N"/>
    <property type="match status" value="1"/>
</dbReference>
<dbReference type="Pfam" id="PF10566">
    <property type="entry name" value="Glyco_hydro_97"/>
    <property type="match status" value="1"/>
</dbReference>
<name>A0A1W2EGW3_9SPHI</name>
<comment type="cofactor">
    <cofactor evidence="1">
        <name>Ca(2+)</name>
        <dbReference type="ChEBI" id="CHEBI:29108"/>
    </cofactor>
</comment>
<sequence>MNKMLIVLCFLSSTLMIQAKDIKILSPDKKTELTITTGLKNEKALSYAVSYQGSLIIANSPLGLEFDNEKSLSEDLTMVSVKEKVVKENWKPVYGEKDNYLNHYKEVTIQFKEDKAPHRQFSMSLRVYNEGVAFKYNVLTNKQVMITRELTGFRFTKDHPSWIAGNAQSKYKKGSISKTGNGTERPYVIEMNDNRFIALGEAALVDHARMKFNRSPKDSLLLVAALDGKAIYNTNFSTPWRYVMIAESAGKLLENNHFILNLNEANAIKDVSWIKPGKVIREVTLTTTGGKACIDFAARHNLQYVEFDAGWYGHEYDNASSALAVNVDPSRSTGPLDLQGVIDYGKSKGVGVLLYVNQRALSKELDAILPLFKSWGVKGLKYGFVDVGSQKSTSWLHEAIRKAADHQMMLDIHDEYRPTGYSRTYPNLLTQEGIRGEEESPDNHQVLTTMFTRMIAGAGDFTNCYFAPRVNEMGSHASQMAKAICIYSPWQFVYWYDRPADSPRQKGGAGSTASVITEIPELSFYDALPTVWNDTKVLAGKIGEHGTIARRSGEDWYVGTLTDKPISFSLPLNFLAKNKQYQATVYADDASLSTSTKVAIKQMSVAASTVLNIQLLEKQGQAIIIRSVKK</sequence>
<dbReference type="GO" id="GO:0030246">
    <property type="term" value="F:carbohydrate binding"/>
    <property type="evidence" value="ECO:0007669"/>
    <property type="project" value="InterPro"/>
</dbReference>
<proteinExistence type="predicted"/>
<evidence type="ECO:0000256" key="1">
    <source>
        <dbReference type="ARBA" id="ARBA00001913"/>
    </source>
</evidence>
<evidence type="ECO:0000313" key="8">
    <source>
        <dbReference type="EMBL" id="SMD08961.1"/>
    </source>
</evidence>
<dbReference type="OrthoDB" id="57532at2"/>
<gene>
    <name evidence="8" type="ORF">SAMN04488101_11282</name>
</gene>
<dbReference type="Proteomes" id="UP000192678">
    <property type="component" value="Unassembled WGS sequence"/>
</dbReference>
<evidence type="ECO:0000256" key="4">
    <source>
        <dbReference type="SAM" id="SignalP"/>
    </source>
</evidence>
<evidence type="ECO:0000313" key="9">
    <source>
        <dbReference type="Proteomes" id="UP000192678"/>
    </source>
</evidence>